<proteinExistence type="predicted"/>
<dbReference type="Gene3D" id="2.40.160.210">
    <property type="entry name" value="Acyl-CoA thioesterase, double hotdog domain"/>
    <property type="match status" value="1"/>
</dbReference>
<sequence length="263" mass="28770">MGLFQQETQVEQVGESRWQSVFEDNWCIGNVPNGGYVMAIAAKALSAALPHKDPMSVSAFYLAPTSVGPVVCDVEVLRTGGSTSFAMVRLYQQAELKVQVTAAFTDLARVQGETQQLIKPANTLTAQDCVLLSTPAHIKIAKHVNLRVAPGQEQSLLGNPQGEGRWDGWIDFRDDSPIDTFALMCFSDAYPPPVFTYYGPTGWVPTVELTVQVRAQPAPGPIQCQFTSRMMTDGITEEDGIMWDSSGKLVAISRQTAKFRLPK</sequence>
<dbReference type="Pfam" id="PF13622">
    <property type="entry name" value="4HBT_3"/>
    <property type="match status" value="1"/>
</dbReference>
<dbReference type="Proteomes" id="UP000787472">
    <property type="component" value="Unassembled WGS sequence"/>
</dbReference>
<dbReference type="EMBL" id="JAAONZ010000004">
    <property type="protein sequence ID" value="NHO65572.1"/>
    <property type="molecule type" value="Genomic_DNA"/>
</dbReference>
<dbReference type="AlphaFoldDB" id="A0A9E5MKM4"/>
<dbReference type="InterPro" id="IPR052389">
    <property type="entry name" value="Sec_Metab_Biosynth-Assoc"/>
</dbReference>
<accession>A0A9E5MKM4</accession>
<gene>
    <name evidence="3" type="ORF">G8770_08475</name>
</gene>
<dbReference type="InterPro" id="IPR049450">
    <property type="entry name" value="ACOT8-like_C"/>
</dbReference>
<evidence type="ECO:0000259" key="1">
    <source>
        <dbReference type="Pfam" id="PF13622"/>
    </source>
</evidence>
<dbReference type="PANTHER" id="PTHR38110:SF1">
    <property type="entry name" value="THIOESTERASE DOMAIN-CONTAINING PROTEIN"/>
    <property type="match status" value="1"/>
</dbReference>
<dbReference type="InterPro" id="IPR029069">
    <property type="entry name" value="HotDog_dom_sf"/>
</dbReference>
<feature type="domain" description="Acyl-CoA thioesterase-like C-terminal" evidence="2">
    <location>
        <begin position="128"/>
        <end position="257"/>
    </location>
</feature>
<evidence type="ECO:0000313" key="4">
    <source>
        <dbReference type="Proteomes" id="UP000787472"/>
    </source>
</evidence>
<protein>
    <submittedName>
        <fullName evidence="3">Thioesterase family protein</fullName>
    </submittedName>
</protein>
<comment type="caution">
    <text evidence="3">The sequence shown here is derived from an EMBL/GenBank/DDBJ whole genome shotgun (WGS) entry which is preliminary data.</text>
</comment>
<organism evidence="3 4">
    <name type="scientific">Pseudomaricurvus hydrocarbonicus</name>
    <dbReference type="NCBI Taxonomy" id="1470433"/>
    <lineage>
        <taxon>Bacteria</taxon>
        <taxon>Pseudomonadati</taxon>
        <taxon>Pseudomonadota</taxon>
        <taxon>Gammaproteobacteria</taxon>
        <taxon>Cellvibrionales</taxon>
        <taxon>Cellvibrionaceae</taxon>
        <taxon>Pseudomaricurvus</taxon>
    </lineage>
</organism>
<feature type="domain" description="Acyl-CoA thioesterase-like N-terminal HotDog" evidence="1">
    <location>
        <begin position="23"/>
        <end position="104"/>
    </location>
</feature>
<keyword evidence="4" id="KW-1185">Reference proteome</keyword>
<dbReference type="Pfam" id="PF20789">
    <property type="entry name" value="4HBT_3C"/>
    <property type="match status" value="1"/>
</dbReference>
<dbReference type="RefSeq" id="WP_167184694.1">
    <property type="nucleotide sequence ID" value="NZ_JAAONZ010000004.1"/>
</dbReference>
<dbReference type="InterPro" id="IPR049449">
    <property type="entry name" value="TesB_ACOT8-like_N"/>
</dbReference>
<reference evidence="3" key="1">
    <citation type="submission" date="2020-03" db="EMBL/GenBank/DDBJ databases">
        <authorList>
            <person name="Guo F."/>
        </authorList>
    </citation>
    <scope>NUCLEOTIDE SEQUENCE</scope>
    <source>
        <strain evidence="3">JCM 30134</strain>
    </source>
</reference>
<dbReference type="SUPFAM" id="SSF54637">
    <property type="entry name" value="Thioesterase/thiol ester dehydrase-isomerase"/>
    <property type="match status" value="2"/>
</dbReference>
<evidence type="ECO:0000313" key="3">
    <source>
        <dbReference type="EMBL" id="NHO65572.1"/>
    </source>
</evidence>
<evidence type="ECO:0000259" key="2">
    <source>
        <dbReference type="Pfam" id="PF20789"/>
    </source>
</evidence>
<name>A0A9E5MKM4_9GAMM</name>
<dbReference type="InterPro" id="IPR042171">
    <property type="entry name" value="Acyl-CoA_hotdog"/>
</dbReference>
<dbReference type="PANTHER" id="PTHR38110">
    <property type="entry name" value="CHROMOSOME 23, WHOLE GENOME SHOTGUN SEQUENCE"/>
    <property type="match status" value="1"/>
</dbReference>